<evidence type="ECO:0000256" key="1">
    <source>
        <dbReference type="ARBA" id="ARBA00007447"/>
    </source>
</evidence>
<dbReference type="VEuPathDB" id="FungiDB:MMYC01_203415"/>
<dbReference type="OrthoDB" id="2747330at2759"/>
<dbReference type="VEuPathDB" id="FungiDB:MMYC01_202259"/>
<dbReference type="EMBL" id="LCTW02000056">
    <property type="protein sequence ID" value="KXX80558.1"/>
    <property type="molecule type" value="Genomic_DNA"/>
</dbReference>
<name>A0A175W9S6_9PEZI</name>
<dbReference type="InterPro" id="IPR033121">
    <property type="entry name" value="PEPTIDASE_A1"/>
</dbReference>
<dbReference type="InterPro" id="IPR021109">
    <property type="entry name" value="Peptidase_aspartic_dom_sf"/>
</dbReference>
<reference evidence="5 6" key="3">
    <citation type="submission" date="2016-01" db="EMBL/GenBank/DDBJ databases">
        <title>Madurella mycetomatis genome sequencing.</title>
        <authorList>
            <person name="Van De Sande W."/>
        </authorList>
    </citation>
    <scope>NUCLEOTIDE SEQUENCE [LARGE SCALE GENOMIC DNA]</scope>
    <source>
        <strain evidence="6">mm55</strain>
        <strain evidence="5">Mm55</strain>
    </source>
</reference>
<sequence>MALSVYQGRLNNVQKLGKPYPQRRPVDNIIHRNVLTTGAQLFICALYSRKSEATKSFFTFGWIDQDRVEDSSGDILWATVDSSQGYWMFPSEYAMVNGKMIPYCGNKAVADTGTSITLVSHEVCDALGQIDSAFYSYSNQAFLVPMSIKPEQLHNFSIASRGQSTFDILGATFLRSIYAIWGQGNSRFGAVPKIEKPENSLSAPLSNEEGRVTKPGQ</sequence>
<proteinExistence type="inferred from homology"/>
<keyword evidence="5" id="KW-0378">Hydrolase</keyword>
<evidence type="ECO:0000313" key="4">
    <source>
        <dbReference type="EMBL" id="KXX80030.1"/>
    </source>
</evidence>
<dbReference type="GO" id="GO:0006508">
    <property type="term" value="P:proteolysis"/>
    <property type="evidence" value="ECO:0007669"/>
    <property type="project" value="UniProtKB-KW"/>
</dbReference>
<dbReference type="Gene3D" id="2.40.70.10">
    <property type="entry name" value="Acid Proteases"/>
    <property type="match status" value="1"/>
</dbReference>
<keyword evidence="6" id="KW-1185">Reference proteome</keyword>
<dbReference type="InterPro" id="IPR001461">
    <property type="entry name" value="Aspartic_peptidase_A1"/>
</dbReference>
<comment type="similarity">
    <text evidence="1">Belongs to the peptidase A1 family.</text>
</comment>
<dbReference type="Proteomes" id="UP000078237">
    <property type="component" value="Unassembled WGS sequence"/>
</dbReference>
<dbReference type="EMBL" id="LCTW02000071">
    <property type="protein sequence ID" value="KXX80030.1"/>
    <property type="molecule type" value="Genomic_DNA"/>
</dbReference>
<evidence type="ECO:0000256" key="2">
    <source>
        <dbReference type="SAM" id="MobiDB-lite"/>
    </source>
</evidence>
<dbReference type="AlphaFoldDB" id="A0A175W9S6"/>
<comment type="caution">
    <text evidence="5">The sequence shown here is derived from an EMBL/GenBank/DDBJ whole genome shotgun (WGS) entry which is preliminary data.</text>
</comment>
<feature type="region of interest" description="Disordered" evidence="2">
    <location>
        <begin position="197"/>
        <end position="217"/>
    </location>
</feature>
<dbReference type="GO" id="GO:0004190">
    <property type="term" value="F:aspartic-type endopeptidase activity"/>
    <property type="evidence" value="ECO:0007669"/>
    <property type="project" value="InterPro"/>
</dbReference>
<accession>A0A175W9S6</accession>
<gene>
    <name evidence="5" type="ORF">MMYC01_202259</name>
    <name evidence="4" type="ORF">MMYC01_203415</name>
</gene>
<dbReference type="STRING" id="100816.A0A175W9S6"/>
<dbReference type="SUPFAM" id="SSF50630">
    <property type="entry name" value="Acid proteases"/>
    <property type="match status" value="1"/>
</dbReference>
<evidence type="ECO:0000313" key="5">
    <source>
        <dbReference type="EMBL" id="KXX80558.1"/>
    </source>
</evidence>
<evidence type="ECO:0000313" key="6">
    <source>
        <dbReference type="Proteomes" id="UP000078237"/>
    </source>
</evidence>
<organism evidence="5 6">
    <name type="scientific">Madurella mycetomatis</name>
    <dbReference type="NCBI Taxonomy" id="100816"/>
    <lineage>
        <taxon>Eukaryota</taxon>
        <taxon>Fungi</taxon>
        <taxon>Dikarya</taxon>
        <taxon>Ascomycota</taxon>
        <taxon>Pezizomycotina</taxon>
        <taxon>Sordariomycetes</taxon>
        <taxon>Sordariomycetidae</taxon>
        <taxon>Sordariales</taxon>
        <taxon>Sordariales incertae sedis</taxon>
        <taxon>Madurella</taxon>
    </lineage>
</organism>
<keyword evidence="5" id="KW-0645">Protease</keyword>
<feature type="domain" description="Peptidase A1" evidence="3">
    <location>
        <begin position="24"/>
        <end position="145"/>
    </location>
</feature>
<reference evidence="5" key="2">
    <citation type="submission" date="2015-06" db="EMBL/GenBank/DDBJ databases">
        <authorList>
            <person name="Hoefler B.C."/>
            <person name="Straight P.D."/>
        </authorList>
    </citation>
    <scope>NUCLEOTIDE SEQUENCE [LARGE SCALE GENOMIC DNA]</scope>
    <source>
        <strain evidence="5">Mm55</strain>
    </source>
</reference>
<reference evidence="6" key="1">
    <citation type="submission" date="2015-06" db="EMBL/GenBank/DDBJ databases">
        <authorList>
            <person name="van de Sande W.W.J."/>
        </authorList>
    </citation>
    <scope>NUCLEOTIDE SEQUENCE [LARGE SCALE GENOMIC DNA]</scope>
    <source>
        <strain evidence="6">mm55</strain>
    </source>
</reference>
<dbReference type="PRINTS" id="PR00792">
    <property type="entry name" value="PEPSIN"/>
</dbReference>
<feature type="compositionally biased region" description="Basic and acidic residues" evidence="2">
    <location>
        <begin position="208"/>
        <end position="217"/>
    </location>
</feature>
<protein>
    <submittedName>
        <fullName evidence="5">Aspartic protease pep1</fullName>
    </submittedName>
</protein>
<evidence type="ECO:0000259" key="3">
    <source>
        <dbReference type="Pfam" id="PF00026"/>
    </source>
</evidence>
<dbReference type="Pfam" id="PF00026">
    <property type="entry name" value="Asp"/>
    <property type="match status" value="1"/>
</dbReference>